<dbReference type="EMBL" id="BLWA01000002">
    <property type="protein sequence ID" value="GFM90812.1"/>
    <property type="molecule type" value="Genomic_DNA"/>
</dbReference>
<name>A0ABQ1DII4_PSECI</name>
<evidence type="ECO:0000313" key="1">
    <source>
        <dbReference type="EMBL" id="GFM90812.1"/>
    </source>
</evidence>
<proteinExistence type="predicted"/>
<protein>
    <submittedName>
        <fullName evidence="1">Uncharacterized protein</fullName>
    </submittedName>
</protein>
<organism evidence="1 2">
    <name type="scientific">Pseudomonas cichorii</name>
    <dbReference type="NCBI Taxonomy" id="36746"/>
    <lineage>
        <taxon>Bacteria</taxon>
        <taxon>Pseudomonadati</taxon>
        <taxon>Pseudomonadota</taxon>
        <taxon>Gammaproteobacteria</taxon>
        <taxon>Pseudomonadales</taxon>
        <taxon>Pseudomonadaceae</taxon>
        <taxon>Pseudomonas</taxon>
    </lineage>
</organism>
<comment type="caution">
    <text evidence="1">The sequence shown here is derived from an EMBL/GenBank/DDBJ whole genome shotgun (WGS) entry which is preliminary data.</text>
</comment>
<keyword evidence="2" id="KW-1185">Reference proteome</keyword>
<dbReference type="Proteomes" id="UP000614982">
    <property type="component" value="Unassembled WGS sequence"/>
</dbReference>
<reference evidence="1 2" key="1">
    <citation type="submission" date="2020-05" db="EMBL/GenBank/DDBJ databases">
        <title>Genetic diversity of Pseudomonas cichorii.</title>
        <authorList>
            <person name="Tani S."/>
            <person name="Yagi H."/>
            <person name="Hashimoto S."/>
            <person name="Iiyama K."/>
            <person name="Furuya N."/>
        </authorList>
    </citation>
    <scope>NUCLEOTIDE SEQUENCE [LARGE SCALE GENOMIC DNA]</scope>
    <source>
        <strain evidence="1 2">LMG 2162</strain>
    </source>
</reference>
<evidence type="ECO:0000313" key="2">
    <source>
        <dbReference type="Proteomes" id="UP000614982"/>
    </source>
</evidence>
<accession>A0ABQ1DII4</accession>
<dbReference type="GeneID" id="45543549"/>
<sequence>MNSSDRMGPEQVARLALAICATAESLGHTLSADAAELMADDLSGFPANVVATALKSCRLELTGKLTTGAIMQRVHAADGRPGKDEAWSIALAAGDESDTVVMTAEIRQAMTAAQPILAGRDKVGARMAFLSAYERLVAQARAEARPVSWSVSLGFDAGRRIAAIESAVRSKLITQEAGQQYLADLRIAPICQDGQAIAGLLTGTVVQPTEANRVRWQKLRSDLQKSRRDAQAKRLRELRAERRHLSGLKLAHSVKVKELTDGSGSDD</sequence>
<gene>
    <name evidence="1" type="ORF">PSCICP_07840</name>
</gene>
<dbReference type="RefSeq" id="WP_236250072.1">
    <property type="nucleotide sequence ID" value="NZ_BLVZ01000017.1"/>
</dbReference>